<evidence type="ECO:0000313" key="4">
    <source>
        <dbReference type="EMBL" id="GLS91248.1"/>
    </source>
</evidence>
<dbReference type="Proteomes" id="UP001157353">
    <property type="component" value="Unassembled WGS sequence"/>
</dbReference>
<dbReference type="Pfam" id="PF00722">
    <property type="entry name" value="Glyco_hydro_16"/>
    <property type="match status" value="1"/>
</dbReference>
<dbReference type="Gene3D" id="2.60.120.200">
    <property type="match status" value="1"/>
</dbReference>
<evidence type="ECO:0000256" key="2">
    <source>
        <dbReference type="SAM" id="SignalP"/>
    </source>
</evidence>
<protein>
    <recommendedName>
        <fullName evidence="3">GH16 domain-containing protein</fullName>
    </recommendedName>
</protein>
<sequence length="447" mass="50073">MISNIERNPVTFLPKKHGQAIVLGTFLACTAAPALAGWEVQWIDTFNGSGVNWNNWTAQTEANYNNEVQCYTDDDSSSEKNYDVSDGTLKIIARKKGNNCSTLNNQYKSWTSGRLNSKDKQEFLYGRIESRIRFHNLEGGTWPAFWMLENRIKEQPYKNDDDFSHWPNAGAGEIDVWEWFSNEPDTYITNFFNEQKYISNDCGNEVRYSYPNGASDVTNWHNYAMEWTADNISFYIDSTLVVSQDVSNCPQYKEPMFVLLNVAMGGMLGGNIDATLQKATMEIDYIAHCQPSDENSAIYCNEDLVDDDNGELNVNINVTQNGANIVEINPANGPVTLNANPSNLTSDTDYSYDWSIDKLPSAITIDDKVIFDPISMENGSYYVSVTLTDQQQSEYSDTDGLTLQVKASTTSEDASVTSPSESSSGGSANQFFLATLALLCLVRRRYI</sequence>
<keyword evidence="2" id="KW-0732">Signal</keyword>
<dbReference type="PANTHER" id="PTHR10963">
    <property type="entry name" value="GLYCOSYL HYDROLASE-RELATED"/>
    <property type="match status" value="1"/>
</dbReference>
<reference evidence="5" key="1">
    <citation type="journal article" date="2019" name="Int. J. Syst. Evol. Microbiol.">
        <title>The Global Catalogue of Microorganisms (GCM) 10K type strain sequencing project: providing services to taxonomists for standard genome sequencing and annotation.</title>
        <authorList>
            <consortium name="The Broad Institute Genomics Platform"/>
            <consortium name="The Broad Institute Genome Sequencing Center for Infectious Disease"/>
            <person name="Wu L."/>
            <person name="Ma J."/>
        </authorList>
    </citation>
    <scope>NUCLEOTIDE SEQUENCE [LARGE SCALE GENOMIC DNA]</scope>
    <source>
        <strain evidence="5">NBRC 103166</strain>
    </source>
</reference>
<keyword evidence="5" id="KW-1185">Reference proteome</keyword>
<dbReference type="EMBL" id="BSPQ01000010">
    <property type="protein sequence ID" value="GLS91248.1"/>
    <property type="molecule type" value="Genomic_DNA"/>
</dbReference>
<dbReference type="SUPFAM" id="SSF49899">
    <property type="entry name" value="Concanavalin A-like lectins/glucanases"/>
    <property type="match status" value="1"/>
</dbReference>
<accession>A0ABQ6E1H5</accession>
<proteinExistence type="inferred from homology"/>
<feature type="chain" id="PRO_5046259999" description="GH16 domain-containing protein" evidence="2">
    <location>
        <begin position="37"/>
        <end position="447"/>
    </location>
</feature>
<dbReference type="InterPro" id="IPR050546">
    <property type="entry name" value="Glycosyl_Hydrlase_16"/>
</dbReference>
<evidence type="ECO:0000313" key="5">
    <source>
        <dbReference type="Proteomes" id="UP001157353"/>
    </source>
</evidence>
<evidence type="ECO:0000259" key="3">
    <source>
        <dbReference type="PROSITE" id="PS51762"/>
    </source>
</evidence>
<dbReference type="InterPro" id="IPR013320">
    <property type="entry name" value="ConA-like_dom_sf"/>
</dbReference>
<dbReference type="InterPro" id="IPR000757">
    <property type="entry name" value="Beta-glucanase-like"/>
</dbReference>
<gene>
    <name evidence="4" type="ORF">GCM10007916_23170</name>
</gene>
<feature type="signal peptide" evidence="2">
    <location>
        <begin position="1"/>
        <end position="36"/>
    </location>
</feature>
<dbReference type="PANTHER" id="PTHR10963:SF55">
    <property type="entry name" value="GLYCOSIDE HYDROLASE FAMILY 16 PROTEIN"/>
    <property type="match status" value="1"/>
</dbReference>
<dbReference type="PROSITE" id="PS51257">
    <property type="entry name" value="PROKAR_LIPOPROTEIN"/>
    <property type="match status" value="1"/>
</dbReference>
<evidence type="ECO:0000256" key="1">
    <source>
        <dbReference type="ARBA" id="ARBA00006865"/>
    </source>
</evidence>
<dbReference type="PROSITE" id="PS51762">
    <property type="entry name" value="GH16_2"/>
    <property type="match status" value="1"/>
</dbReference>
<comment type="similarity">
    <text evidence="1">Belongs to the glycosyl hydrolase 16 family.</text>
</comment>
<dbReference type="RefSeq" id="WP_284204368.1">
    <property type="nucleotide sequence ID" value="NZ_BSPQ01000010.1"/>
</dbReference>
<organism evidence="4 5">
    <name type="scientific">Psychromonas marina</name>
    <dbReference type="NCBI Taxonomy" id="88364"/>
    <lineage>
        <taxon>Bacteria</taxon>
        <taxon>Pseudomonadati</taxon>
        <taxon>Pseudomonadota</taxon>
        <taxon>Gammaproteobacteria</taxon>
        <taxon>Alteromonadales</taxon>
        <taxon>Psychromonadaceae</taxon>
        <taxon>Psychromonas</taxon>
    </lineage>
</organism>
<feature type="domain" description="GH16" evidence="3">
    <location>
        <begin position="36"/>
        <end position="294"/>
    </location>
</feature>
<name>A0ABQ6E1H5_9GAMM</name>
<comment type="caution">
    <text evidence="4">The sequence shown here is derived from an EMBL/GenBank/DDBJ whole genome shotgun (WGS) entry which is preliminary data.</text>
</comment>
<dbReference type="CDD" id="cd08023">
    <property type="entry name" value="GH16_laminarinase_like"/>
    <property type="match status" value="1"/>
</dbReference>